<feature type="compositionally biased region" description="Polar residues" evidence="9">
    <location>
        <begin position="278"/>
        <end position="299"/>
    </location>
</feature>
<dbReference type="GO" id="GO:0009734">
    <property type="term" value="P:auxin-activated signaling pathway"/>
    <property type="evidence" value="ECO:0007669"/>
    <property type="project" value="UniProtKB-UniRule"/>
</dbReference>
<evidence type="ECO:0000256" key="7">
    <source>
        <dbReference type="ARBA" id="ARBA00023294"/>
    </source>
</evidence>
<protein>
    <recommendedName>
        <fullName evidence="8">Auxin efflux carrier component</fullName>
    </recommendedName>
</protein>
<evidence type="ECO:0000256" key="8">
    <source>
        <dbReference type="RuleBase" id="RU362108"/>
    </source>
</evidence>
<feature type="transmembrane region" description="Helical" evidence="8">
    <location>
        <begin position="389"/>
        <end position="406"/>
    </location>
</feature>
<accession>Q673E7</accession>
<dbReference type="GO" id="GO:0060918">
    <property type="term" value="P:auxin transport"/>
    <property type="evidence" value="ECO:0007669"/>
    <property type="project" value="UniProtKB-ARBA"/>
</dbReference>
<organism evidence="10">
    <name type="scientific">Medicago truncatula</name>
    <name type="common">Barrel medic</name>
    <name type="synonym">Medicago tribuloides</name>
    <dbReference type="NCBI Taxonomy" id="3880"/>
    <lineage>
        <taxon>Eukaryota</taxon>
        <taxon>Viridiplantae</taxon>
        <taxon>Streptophyta</taxon>
        <taxon>Embryophyta</taxon>
        <taxon>Tracheophyta</taxon>
        <taxon>Spermatophyta</taxon>
        <taxon>Magnoliopsida</taxon>
        <taxon>eudicotyledons</taxon>
        <taxon>Gunneridae</taxon>
        <taxon>Pentapetalae</taxon>
        <taxon>rosids</taxon>
        <taxon>fabids</taxon>
        <taxon>Fabales</taxon>
        <taxon>Fabaceae</taxon>
        <taxon>Papilionoideae</taxon>
        <taxon>50 kb inversion clade</taxon>
        <taxon>NPAAA clade</taxon>
        <taxon>Hologalegina</taxon>
        <taxon>IRL clade</taxon>
        <taxon>Trifolieae</taxon>
        <taxon>Medicago</taxon>
    </lineage>
</organism>
<dbReference type="InterPro" id="IPR051107">
    <property type="entry name" value="Auxin_Efflux_Carrier"/>
</dbReference>
<dbReference type="EMBL" id="AY553210">
    <property type="protein sequence ID" value="AAT48628.1"/>
    <property type="molecule type" value="Genomic_DNA"/>
</dbReference>
<name>Q673E7_MEDTR</name>
<dbReference type="GO" id="GO:0016020">
    <property type="term" value="C:membrane"/>
    <property type="evidence" value="ECO:0007669"/>
    <property type="project" value="UniProtKB-SubCell"/>
</dbReference>
<feature type="transmembrane region" description="Helical" evidence="8">
    <location>
        <begin position="506"/>
        <end position="528"/>
    </location>
</feature>
<comment type="subcellular location">
    <subcellularLocation>
        <location evidence="1 8">Membrane</location>
        <topology evidence="1 8">Multi-pass membrane protein</topology>
    </subcellularLocation>
</comment>
<feature type="region of interest" description="Disordered" evidence="9">
    <location>
        <begin position="278"/>
        <end position="321"/>
    </location>
</feature>
<sequence>MITGKDIYNVLAAIVPLYVAMILAYGSVRWWKIFTPDQCSGINRFVSVFAVPLLSFHFISSNDPYAMNYHFLAADSLQKVVILGALFIWNTFSKNQDSLDWTITLFSISTLPNTLIMGIPLLKAMYGDFSGNLMVQIVVLQSVIWYTLILFLFEYRAAKLLISEQFPETAASITSFKVDSDVVSLNGRETLQTDAETGEDGKLHVVVKRSTTNSIASGSFNKSHLNNMTLRASNLTGVEIYSVQTSTEPTPRASGFNQTDFYMPPSPKNGYPNSVRSNGNGTNGDVYSVQSSKGATPQYSIPEDENSKMNRNRRGRSIGGLMENMSDSRRERDFEIEEETKSPYISQKKVDLEGVGDVNKNKQMPPASVMTKLILFMVWRKLIRNPNTYASLIGLVWSLISFGLHIEMPSIVNGSISILSNTGLGMAMFSLGLFMGLQPKLISRGKKIATYSMAVRFLVGPAVIAATSLAVGLRGVLLHVAIVQAALPQAIVPFVFAKEYNIHPNILGTGVIFGMLIALPITVLHYVILALL</sequence>
<dbReference type="PANTHER" id="PTHR31752">
    <property type="entry name" value="AUXIN EFFLUX CARRIER COMPONENT 1B-RELATED"/>
    <property type="match status" value="1"/>
</dbReference>
<dbReference type="Pfam" id="PF03547">
    <property type="entry name" value="Mem_trans"/>
    <property type="match status" value="1"/>
</dbReference>
<feature type="transmembrane region" description="Helical" evidence="8">
    <location>
        <begin position="71"/>
        <end position="89"/>
    </location>
</feature>
<keyword evidence="4 8" id="KW-0812">Transmembrane</keyword>
<feature type="transmembrane region" description="Helical" evidence="8">
    <location>
        <begin position="133"/>
        <end position="153"/>
    </location>
</feature>
<keyword evidence="5 8" id="KW-1133">Transmembrane helix</keyword>
<evidence type="ECO:0000256" key="2">
    <source>
        <dbReference type="ARBA" id="ARBA00009177"/>
    </source>
</evidence>
<keyword evidence="7 8" id="KW-0927">Auxin signaling pathway</keyword>
<dbReference type="GO" id="GO:0055085">
    <property type="term" value="P:transmembrane transport"/>
    <property type="evidence" value="ECO:0007669"/>
    <property type="project" value="InterPro"/>
</dbReference>
<evidence type="ECO:0000256" key="1">
    <source>
        <dbReference type="ARBA" id="ARBA00004141"/>
    </source>
</evidence>
<evidence type="ECO:0000313" key="10">
    <source>
        <dbReference type="EMBL" id="AAT48628.1"/>
    </source>
</evidence>
<comment type="function">
    <text evidence="8">May act as a component of the auxin efflux carrier.</text>
</comment>
<keyword evidence="6 8" id="KW-0472">Membrane</keyword>
<proteinExistence type="inferred from homology"/>
<feature type="transmembrane region" description="Helical" evidence="8">
    <location>
        <begin position="449"/>
        <end position="470"/>
    </location>
</feature>
<feature type="transmembrane region" description="Helical" evidence="8">
    <location>
        <begin position="101"/>
        <end position="121"/>
    </location>
</feature>
<evidence type="ECO:0000256" key="4">
    <source>
        <dbReference type="ARBA" id="ARBA00022692"/>
    </source>
</evidence>
<feature type="transmembrane region" description="Helical" evidence="8">
    <location>
        <begin position="476"/>
        <end position="497"/>
    </location>
</feature>
<evidence type="ECO:0000256" key="6">
    <source>
        <dbReference type="ARBA" id="ARBA00023136"/>
    </source>
</evidence>
<keyword evidence="3 8" id="KW-0813">Transport</keyword>
<feature type="transmembrane region" description="Helical" evidence="8">
    <location>
        <begin position="6"/>
        <end position="28"/>
    </location>
</feature>
<evidence type="ECO:0000256" key="9">
    <source>
        <dbReference type="SAM" id="MobiDB-lite"/>
    </source>
</evidence>
<gene>
    <name evidence="10" type="primary">PIN7</name>
</gene>
<evidence type="ECO:0000256" key="3">
    <source>
        <dbReference type="ARBA" id="ARBA00022448"/>
    </source>
</evidence>
<dbReference type="InterPro" id="IPR004776">
    <property type="entry name" value="Mem_transp_PIN-like"/>
</dbReference>
<dbReference type="PANTHER" id="PTHR31752:SF4">
    <property type="entry name" value="AUXIN EFFLUX CARRIER COMPONENT 2"/>
    <property type="match status" value="1"/>
</dbReference>
<reference evidence="10" key="1">
    <citation type="journal article" date="2004" name="Mol. Genet. Genomics">
        <title>The PIN and LAX families of auxin transport genes in Medicago truncatula.</title>
        <authorList>
            <person name="Schnabel E.L."/>
            <person name="Frugoli J."/>
        </authorList>
    </citation>
    <scope>NUCLEOTIDE SEQUENCE</scope>
</reference>
<dbReference type="NCBIfam" id="TIGR00946">
    <property type="entry name" value="2a69"/>
    <property type="match status" value="1"/>
</dbReference>
<comment type="similarity">
    <text evidence="2 8">Belongs to the auxin efflux carrier (TC 2.A.69.1) family.</text>
</comment>
<feature type="transmembrane region" description="Helical" evidence="8">
    <location>
        <begin position="40"/>
        <end position="59"/>
    </location>
</feature>
<evidence type="ECO:0000256" key="5">
    <source>
        <dbReference type="ARBA" id="ARBA00022989"/>
    </source>
</evidence>
<feature type="transmembrane region" description="Helical" evidence="8">
    <location>
        <begin position="418"/>
        <end position="437"/>
    </location>
</feature>
<dbReference type="AlphaFoldDB" id="Q673E7"/>
<dbReference type="InterPro" id="IPR014024">
    <property type="entry name" value="Auxin_eff_plant"/>
</dbReference>